<keyword evidence="3" id="KW-0812">Transmembrane</keyword>
<evidence type="ECO:0000256" key="4">
    <source>
        <dbReference type="ARBA" id="ARBA00022729"/>
    </source>
</evidence>
<keyword evidence="4" id="KW-0732">Signal</keyword>
<keyword evidence="7" id="KW-0472">Membrane</keyword>
<accession>A0A8X7YB46</accession>
<evidence type="ECO:0000256" key="7">
    <source>
        <dbReference type="ARBA" id="ARBA00023136"/>
    </source>
</evidence>
<dbReference type="OrthoDB" id="852158at2759"/>
<dbReference type="EMBL" id="JAAWWB010000031">
    <property type="protein sequence ID" value="KAG6745338.1"/>
    <property type="molecule type" value="Genomic_DNA"/>
</dbReference>
<keyword evidence="12" id="KW-1185">Reference proteome</keyword>
<keyword evidence="6" id="KW-1133">Transmembrane helix</keyword>
<dbReference type="PANTHER" id="PTHR48061:SF12">
    <property type="entry name" value="DISEASE RESISTANCE LIKE PROTEIN"/>
    <property type="match status" value="1"/>
</dbReference>
<dbReference type="InterPro" id="IPR046956">
    <property type="entry name" value="RLP23-like"/>
</dbReference>
<evidence type="ECO:0000256" key="1">
    <source>
        <dbReference type="ARBA" id="ARBA00004479"/>
    </source>
</evidence>
<dbReference type="Proteomes" id="UP000886885">
    <property type="component" value="Chromosome 16A"/>
</dbReference>
<dbReference type="AlphaFoldDB" id="A0A8X7YB46"/>
<protein>
    <recommendedName>
        <fullName evidence="10">Leucine-rich repeat-containing N-terminal plant-type domain-containing protein</fullName>
    </recommendedName>
</protein>
<evidence type="ECO:0000256" key="9">
    <source>
        <dbReference type="ARBA" id="ARBA00023180"/>
    </source>
</evidence>
<evidence type="ECO:0000313" key="11">
    <source>
        <dbReference type="EMBL" id="KAG6745338.1"/>
    </source>
</evidence>
<dbReference type="Pfam" id="PF08263">
    <property type="entry name" value="LRRNT_2"/>
    <property type="match status" value="1"/>
</dbReference>
<keyword evidence="8" id="KW-0675">Receptor</keyword>
<gene>
    <name evidence="11" type="ORF">POTOM_051998</name>
</gene>
<dbReference type="GO" id="GO:0016020">
    <property type="term" value="C:membrane"/>
    <property type="evidence" value="ECO:0007669"/>
    <property type="project" value="UniProtKB-SubCell"/>
</dbReference>
<comment type="subcellular location">
    <subcellularLocation>
        <location evidence="1">Membrane</location>
        <topology evidence="1">Single-pass type I membrane protein</topology>
    </subcellularLocation>
</comment>
<reference evidence="11" key="1">
    <citation type="journal article" date="2020" name="bioRxiv">
        <title>Hybrid origin of Populus tomentosa Carr. identified through genome sequencing and phylogenomic analysis.</title>
        <authorList>
            <person name="An X."/>
            <person name="Gao K."/>
            <person name="Chen Z."/>
            <person name="Li J."/>
            <person name="Yang X."/>
            <person name="Yang X."/>
            <person name="Zhou J."/>
            <person name="Guo T."/>
            <person name="Zhao T."/>
            <person name="Huang S."/>
            <person name="Miao D."/>
            <person name="Khan W.U."/>
            <person name="Rao P."/>
            <person name="Ye M."/>
            <person name="Lei B."/>
            <person name="Liao W."/>
            <person name="Wang J."/>
            <person name="Ji L."/>
            <person name="Li Y."/>
            <person name="Guo B."/>
            <person name="Mustafa N.S."/>
            <person name="Li S."/>
            <person name="Yun Q."/>
            <person name="Keller S.R."/>
            <person name="Mao J."/>
            <person name="Zhang R."/>
            <person name="Strauss S.H."/>
        </authorList>
    </citation>
    <scope>NUCLEOTIDE SEQUENCE</scope>
    <source>
        <strain evidence="11">GM15</strain>
        <tissue evidence="11">Leaf</tissue>
    </source>
</reference>
<evidence type="ECO:0000256" key="3">
    <source>
        <dbReference type="ARBA" id="ARBA00022692"/>
    </source>
</evidence>
<evidence type="ECO:0000256" key="8">
    <source>
        <dbReference type="ARBA" id="ARBA00023170"/>
    </source>
</evidence>
<proteinExistence type="predicted"/>
<name>A0A8X7YB46_POPTO</name>
<evidence type="ECO:0000313" key="12">
    <source>
        <dbReference type="Proteomes" id="UP000886885"/>
    </source>
</evidence>
<evidence type="ECO:0000259" key="10">
    <source>
        <dbReference type="Pfam" id="PF08263"/>
    </source>
</evidence>
<keyword evidence="9" id="KW-0325">Glycoprotein</keyword>
<dbReference type="InterPro" id="IPR013210">
    <property type="entry name" value="LRR_N_plant-typ"/>
</dbReference>
<dbReference type="PANTHER" id="PTHR48061">
    <property type="entry name" value="LEUCINE-RICH REPEAT RECEPTOR PROTEIN KINASE EMS1-LIKE-RELATED"/>
    <property type="match status" value="1"/>
</dbReference>
<keyword evidence="5" id="KW-0677">Repeat</keyword>
<evidence type="ECO:0000256" key="5">
    <source>
        <dbReference type="ARBA" id="ARBA00022737"/>
    </source>
</evidence>
<dbReference type="Pfam" id="PF00560">
    <property type="entry name" value="LRR_1"/>
    <property type="match status" value="1"/>
</dbReference>
<sequence length="107" mass="12099">MQPLCHDEESYALLQFKESLVINESASSDPSAYPKVASWRVDEESADCCSWDGVECDGDTGHLRRLNLADNDFNNSKIPSEIRNLTKLNYLDLSFNSFYGKIDFIAI</sequence>
<organism evidence="11 12">
    <name type="scientific">Populus tomentosa</name>
    <name type="common">Chinese white poplar</name>
    <dbReference type="NCBI Taxonomy" id="118781"/>
    <lineage>
        <taxon>Eukaryota</taxon>
        <taxon>Viridiplantae</taxon>
        <taxon>Streptophyta</taxon>
        <taxon>Embryophyta</taxon>
        <taxon>Tracheophyta</taxon>
        <taxon>Spermatophyta</taxon>
        <taxon>Magnoliopsida</taxon>
        <taxon>eudicotyledons</taxon>
        <taxon>Gunneridae</taxon>
        <taxon>Pentapetalae</taxon>
        <taxon>rosids</taxon>
        <taxon>fabids</taxon>
        <taxon>Malpighiales</taxon>
        <taxon>Salicaceae</taxon>
        <taxon>Saliceae</taxon>
        <taxon>Populus</taxon>
    </lineage>
</organism>
<dbReference type="InterPro" id="IPR001611">
    <property type="entry name" value="Leu-rich_rpt"/>
</dbReference>
<evidence type="ECO:0000256" key="2">
    <source>
        <dbReference type="ARBA" id="ARBA00022614"/>
    </source>
</evidence>
<keyword evidence="2" id="KW-0433">Leucine-rich repeat</keyword>
<comment type="caution">
    <text evidence="11">The sequence shown here is derived from an EMBL/GenBank/DDBJ whole genome shotgun (WGS) entry which is preliminary data.</text>
</comment>
<feature type="domain" description="Leucine-rich repeat-containing N-terminal plant-type" evidence="10">
    <location>
        <begin position="6"/>
        <end position="57"/>
    </location>
</feature>
<evidence type="ECO:0000256" key="6">
    <source>
        <dbReference type="ARBA" id="ARBA00022989"/>
    </source>
</evidence>